<evidence type="ECO:0000256" key="4">
    <source>
        <dbReference type="ARBA" id="ARBA00023163"/>
    </source>
</evidence>
<keyword evidence="3" id="KW-0731">Sigma factor</keyword>
<dbReference type="SUPFAM" id="SSF88659">
    <property type="entry name" value="Sigma3 and sigma4 domains of RNA polymerase sigma factors"/>
    <property type="match status" value="1"/>
</dbReference>
<accession>S0FN51</accession>
<dbReference type="InterPro" id="IPR036388">
    <property type="entry name" value="WH-like_DNA-bd_sf"/>
</dbReference>
<dbReference type="Pfam" id="PF04542">
    <property type="entry name" value="Sigma70_r2"/>
    <property type="match status" value="1"/>
</dbReference>
<evidence type="ECO:0000259" key="6">
    <source>
        <dbReference type="Pfam" id="PF08281"/>
    </source>
</evidence>
<dbReference type="GO" id="GO:0016987">
    <property type="term" value="F:sigma factor activity"/>
    <property type="evidence" value="ECO:0007669"/>
    <property type="project" value="UniProtKB-KW"/>
</dbReference>
<proteinExistence type="inferred from homology"/>
<dbReference type="STRING" id="1195236.CTER_0336"/>
<reference evidence="7 8" key="1">
    <citation type="journal article" date="2013" name="Genome Announc.">
        <title>Draft Genome Sequence of the Cellulolytic, Mesophilic, Anaerobic Bacterium Clostridium termitidis Strain CT1112 (DSM 5398).</title>
        <authorList>
            <person name="Lal S."/>
            <person name="Ramachandran U."/>
            <person name="Zhang X."/>
            <person name="Munir R."/>
            <person name="Sparling R."/>
            <person name="Levin D.B."/>
        </authorList>
    </citation>
    <scope>NUCLEOTIDE SEQUENCE [LARGE SCALE GENOMIC DNA]</scope>
    <source>
        <strain evidence="7 8">CT1112</strain>
    </source>
</reference>
<keyword evidence="4" id="KW-0804">Transcription</keyword>
<dbReference type="EMBL" id="AORV01000016">
    <property type="protein sequence ID" value="EMS73670.1"/>
    <property type="molecule type" value="Genomic_DNA"/>
</dbReference>
<dbReference type="Gene3D" id="1.10.1740.10">
    <property type="match status" value="1"/>
</dbReference>
<dbReference type="GO" id="GO:0006352">
    <property type="term" value="P:DNA-templated transcription initiation"/>
    <property type="evidence" value="ECO:0007669"/>
    <property type="project" value="InterPro"/>
</dbReference>
<dbReference type="InterPro" id="IPR014284">
    <property type="entry name" value="RNA_pol_sigma-70_dom"/>
</dbReference>
<dbReference type="SUPFAM" id="SSF88946">
    <property type="entry name" value="Sigma2 domain of RNA polymerase sigma factors"/>
    <property type="match status" value="1"/>
</dbReference>
<evidence type="ECO:0000256" key="1">
    <source>
        <dbReference type="ARBA" id="ARBA00010641"/>
    </source>
</evidence>
<feature type="domain" description="RNA polymerase sigma-70 region 2" evidence="5">
    <location>
        <begin position="23"/>
        <end position="90"/>
    </location>
</feature>
<dbReference type="PANTHER" id="PTHR43133">
    <property type="entry name" value="RNA POLYMERASE ECF-TYPE SIGMA FACTO"/>
    <property type="match status" value="1"/>
</dbReference>
<keyword evidence="8" id="KW-1185">Reference proteome</keyword>
<comment type="caution">
    <text evidence="7">The sequence shown here is derived from an EMBL/GenBank/DDBJ whole genome shotgun (WGS) entry which is preliminary data.</text>
</comment>
<keyword evidence="2" id="KW-0805">Transcription regulation</keyword>
<dbReference type="InterPro" id="IPR013325">
    <property type="entry name" value="RNA_pol_sigma_r2"/>
</dbReference>
<dbReference type="Pfam" id="PF08281">
    <property type="entry name" value="Sigma70_r4_2"/>
    <property type="match status" value="1"/>
</dbReference>
<dbReference type="InterPro" id="IPR013324">
    <property type="entry name" value="RNA_pol_sigma_r3/r4-like"/>
</dbReference>
<dbReference type="GO" id="GO:0003677">
    <property type="term" value="F:DNA binding"/>
    <property type="evidence" value="ECO:0007669"/>
    <property type="project" value="InterPro"/>
</dbReference>
<evidence type="ECO:0000313" key="7">
    <source>
        <dbReference type="EMBL" id="EMS73670.1"/>
    </source>
</evidence>
<evidence type="ECO:0000313" key="8">
    <source>
        <dbReference type="Proteomes" id="UP000014155"/>
    </source>
</evidence>
<dbReference type="InterPro" id="IPR007627">
    <property type="entry name" value="RNA_pol_sigma70_r2"/>
</dbReference>
<feature type="domain" description="RNA polymerase sigma factor 70 region 4 type 2" evidence="6">
    <location>
        <begin position="117"/>
        <end position="166"/>
    </location>
</feature>
<dbReference type="eggNOG" id="COG1595">
    <property type="taxonomic scope" value="Bacteria"/>
</dbReference>
<evidence type="ECO:0000259" key="5">
    <source>
        <dbReference type="Pfam" id="PF04542"/>
    </source>
</evidence>
<dbReference type="InterPro" id="IPR013249">
    <property type="entry name" value="RNA_pol_sigma70_r4_t2"/>
</dbReference>
<dbReference type="Gene3D" id="1.10.10.10">
    <property type="entry name" value="Winged helix-like DNA-binding domain superfamily/Winged helix DNA-binding domain"/>
    <property type="match status" value="1"/>
</dbReference>
<dbReference type="NCBIfam" id="TIGR02937">
    <property type="entry name" value="sigma70-ECF"/>
    <property type="match status" value="1"/>
</dbReference>
<organism evidence="7 8">
    <name type="scientific">Ruminiclostridium cellobioparum subsp. termitidis CT1112</name>
    <dbReference type="NCBI Taxonomy" id="1195236"/>
    <lineage>
        <taxon>Bacteria</taxon>
        <taxon>Bacillati</taxon>
        <taxon>Bacillota</taxon>
        <taxon>Clostridia</taxon>
        <taxon>Eubacteriales</taxon>
        <taxon>Oscillospiraceae</taxon>
        <taxon>Ruminiclostridium</taxon>
    </lineage>
</organism>
<dbReference type="RefSeq" id="WP_004623670.1">
    <property type="nucleotide sequence ID" value="NZ_AORV01000016.1"/>
</dbReference>
<gene>
    <name evidence="7" type="ORF">CTER_0336</name>
</gene>
<dbReference type="AlphaFoldDB" id="S0FN51"/>
<dbReference type="InterPro" id="IPR039425">
    <property type="entry name" value="RNA_pol_sigma-70-like"/>
</dbReference>
<dbReference type="Proteomes" id="UP000014155">
    <property type="component" value="Unassembled WGS sequence"/>
</dbReference>
<evidence type="ECO:0000256" key="2">
    <source>
        <dbReference type="ARBA" id="ARBA00023015"/>
    </source>
</evidence>
<sequence length="178" mass="20286">MGDPSEYLVENARKGNRHAMAQLLQENYAIVYKYCLKLTLNKEYAQDITQEAMARAVEKIRLYNESRAAFSTWLITIAKNIWLTGLRRKRLFESYCSTLAVSEDYDNKIDNLFDNDDLIQAVNRLSPKLKAPVVLKYNFDYSYEAIAKTLGVPVGTVKSRLSNAIRSIGKELEGYGQG</sequence>
<dbReference type="CDD" id="cd06171">
    <property type="entry name" value="Sigma70_r4"/>
    <property type="match status" value="1"/>
</dbReference>
<dbReference type="PATRIC" id="fig|1195236.3.peg.642"/>
<dbReference type="PANTHER" id="PTHR43133:SF60">
    <property type="entry name" value="RNA POLYMERASE SIGMA FACTOR SIGV"/>
    <property type="match status" value="1"/>
</dbReference>
<evidence type="ECO:0000256" key="3">
    <source>
        <dbReference type="ARBA" id="ARBA00023082"/>
    </source>
</evidence>
<protein>
    <submittedName>
        <fullName evidence="7">RNA polymerase sigma factor, sigma-70 family</fullName>
    </submittedName>
</protein>
<name>S0FN51_RUMCE</name>
<comment type="similarity">
    <text evidence="1">Belongs to the sigma-70 factor family. ECF subfamily.</text>
</comment>